<evidence type="ECO:0000313" key="5">
    <source>
        <dbReference type="Proteomes" id="UP001163846"/>
    </source>
</evidence>
<dbReference type="EMBL" id="MU806237">
    <property type="protein sequence ID" value="KAJ3837578.1"/>
    <property type="molecule type" value="Genomic_DNA"/>
</dbReference>
<feature type="region of interest" description="Disordered" evidence="1">
    <location>
        <begin position="288"/>
        <end position="354"/>
    </location>
</feature>
<feature type="region of interest" description="Disordered" evidence="1">
    <location>
        <begin position="422"/>
        <end position="461"/>
    </location>
</feature>
<dbReference type="InterPro" id="IPR046464">
    <property type="entry name" value="SWI-SNF_Ssr4_C"/>
</dbReference>
<evidence type="ECO:0000259" key="3">
    <source>
        <dbReference type="Pfam" id="PF20497"/>
    </source>
</evidence>
<dbReference type="AlphaFoldDB" id="A0AA38P757"/>
<keyword evidence="5" id="KW-1185">Reference proteome</keyword>
<feature type="domain" description="SWI/SNF and RSC complexes subunit Ssr4 N-terminal" evidence="2">
    <location>
        <begin position="22"/>
        <end position="149"/>
    </location>
</feature>
<feature type="compositionally biased region" description="Low complexity" evidence="1">
    <location>
        <begin position="319"/>
        <end position="343"/>
    </location>
</feature>
<evidence type="ECO:0000256" key="1">
    <source>
        <dbReference type="SAM" id="MobiDB-lite"/>
    </source>
</evidence>
<dbReference type="InterPro" id="IPR013859">
    <property type="entry name" value="Ssr4_N"/>
</dbReference>
<protein>
    <submittedName>
        <fullName evidence="4">Uncharacterized protein</fullName>
    </submittedName>
</protein>
<evidence type="ECO:0000313" key="4">
    <source>
        <dbReference type="EMBL" id="KAJ3837578.1"/>
    </source>
</evidence>
<evidence type="ECO:0000259" key="2">
    <source>
        <dbReference type="Pfam" id="PF08549"/>
    </source>
</evidence>
<sequence>MANPSFTLPEIQQLQSEGLVLRYPDVLMNAQLTLDGAVSLLLKAAQQALLVPFIWSWIDRTQDGQTFIIFLPPHTPFPLDGIRWSEAEHKFSFHQGTPKELEVYEIKHGFIPRSGETMATRVRRRYRLVHPGGLGAMPQLWVVHYTRGPLGHPVVPGMGNQPVRIYPLRQITEPPMYVAGDKLGQKAFPGGQDMGGGGMPSGGVGIGAGMPGGMSGGMPGGMAGMQSGIGGGNGGPMVGGGGMPGAMGAIAGNMSMPGGAGPFNQQQAQAMLAQQNSNMEMLEARRTHSLGGRGGPLPPHGVQGTPGMHGPPGSGPHGRGMPPSAAAGVPPGRRPAGAPGGLSHLDDDDSGDEVDTISTRTLALTRYKQNHDWMNEVFVKASFGVQPNSNSTSPYGIFNQNELDAKIAKLSSEIEALQARTEELKRQKGSQNNSNEQTKDHTIPLSSRSPEEQPLPPESQTMFMDTTDAVTAVDSLKSMDFTAEPTADNSGISAQPAFVEGIGEEGVPAW</sequence>
<comment type="caution">
    <text evidence="4">The sequence shown here is derived from an EMBL/GenBank/DDBJ whole genome shotgun (WGS) entry which is preliminary data.</text>
</comment>
<dbReference type="Proteomes" id="UP001163846">
    <property type="component" value="Unassembled WGS sequence"/>
</dbReference>
<reference evidence="4" key="1">
    <citation type="submission" date="2022-08" db="EMBL/GenBank/DDBJ databases">
        <authorList>
            <consortium name="DOE Joint Genome Institute"/>
            <person name="Min B."/>
            <person name="Riley R."/>
            <person name="Sierra-Patev S."/>
            <person name="Naranjo-Ortiz M."/>
            <person name="Looney B."/>
            <person name="Konkel Z."/>
            <person name="Slot J.C."/>
            <person name="Sakamoto Y."/>
            <person name="Steenwyk J.L."/>
            <person name="Rokas A."/>
            <person name="Carro J."/>
            <person name="Camarero S."/>
            <person name="Ferreira P."/>
            <person name="Molpeceres G."/>
            <person name="Ruiz-Duenas F.J."/>
            <person name="Serrano A."/>
            <person name="Henrissat B."/>
            <person name="Drula E."/>
            <person name="Hughes K.W."/>
            <person name="Mata J.L."/>
            <person name="Ishikawa N.K."/>
            <person name="Vargas-Isla R."/>
            <person name="Ushijima S."/>
            <person name="Smith C.A."/>
            <person name="Ahrendt S."/>
            <person name="Andreopoulos W."/>
            <person name="He G."/>
            <person name="Labutti K."/>
            <person name="Lipzen A."/>
            <person name="Ng V."/>
            <person name="Sandor L."/>
            <person name="Barry K."/>
            <person name="Martinez A.T."/>
            <person name="Xiao Y."/>
            <person name="Gibbons J.G."/>
            <person name="Terashima K."/>
            <person name="Hibbett D.S."/>
            <person name="Grigoriev I.V."/>
        </authorList>
    </citation>
    <scope>NUCLEOTIDE SEQUENCE</scope>
    <source>
        <strain evidence="4">TFB9207</strain>
    </source>
</reference>
<organism evidence="4 5">
    <name type="scientific">Lentinula raphanica</name>
    <dbReference type="NCBI Taxonomy" id="153919"/>
    <lineage>
        <taxon>Eukaryota</taxon>
        <taxon>Fungi</taxon>
        <taxon>Dikarya</taxon>
        <taxon>Basidiomycota</taxon>
        <taxon>Agaricomycotina</taxon>
        <taxon>Agaricomycetes</taxon>
        <taxon>Agaricomycetidae</taxon>
        <taxon>Agaricales</taxon>
        <taxon>Marasmiineae</taxon>
        <taxon>Omphalotaceae</taxon>
        <taxon>Lentinula</taxon>
    </lineage>
</organism>
<dbReference type="Pfam" id="PF20497">
    <property type="entry name" value="SWI-SNF_Ssr4_C"/>
    <property type="match status" value="1"/>
</dbReference>
<gene>
    <name evidence="4" type="ORF">F5878DRAFT_725984</name>
</gene>
<dbReference type="GO" id="GO:0006338">
    <property type="term" value="P:chromatin remodeling"/>
    <property type="evidence" value="ECO:0007669"/>
    <property type="project" value="InterPro"/>
</dbReference>
<feature type="domain" description="SWI/SNF and RSC complexes subunit Ssr4 C-terminal" evidence="3">
    <location>
        <begin position="346"/>
        <end position="378"/>
    </location>
</feature>
<dbReference type="Pfam" id="PF08549">
    <property type="entry name" value="SWI-SNF_Ssr4_N"/>
    <property type="match status" value="1"/>
</dbReference>
<name>A0AA38P757_9AGAR</name>
<proteinExistence type="predicted"/>
<accession>A0AA38P757</accession>